<keyword evidence="3" id="KW-0614">Plasmid</keyword>
<dbReference type="GO" id="GO:0003697">
    <property type="term" value="F:single-stranded DNA binding"/>
    <property type="evidence" value="ECO:0007669"/>
    <property type="project" value="InterPro"/>
</dbReference>
<dbReference type="PROSITE" id="PS50935">
    <property type="entry name" value="SSB"/>
    <property type="match status" value="1"/>
</dbReference>
<name>A0A455UIX4_9GAMM</name>
<evidence type="ECO:0000256" key="2">
    <source>
        <dbReference type="PROSITE-ProRule" id="PRU00252"/>
    </source>
</evidence>
<evidence type="ECO:0000313" key="4">
    <source>
        <dbReference type="Proteomes" id="UP000320231"/>
    </source>
</evidence>
<dbReference type="SUPFAM" id="SSF50249">
    <property type="entry name" value="Nucleic acid-binding proteins"/>
    <property type="match status" value="1"/>
</dbReference>
<dbReference type="EMBL" id="AP019515">
    <property type="protein sequence ID" value="BBI65677.1"/>
    <property type="molecule type" value="Genomic_DNA"/>
</dbReference>
<evidence type="ECO:0000256" key="1">
    <source>
        <dbReference type="ARBA" id="ARBA00023125"/>
    </source>
</evidence>
<reference evidence="3 4" key="1">
    <citation type="journal article" date="2019" name="Microbiol. Resour. Announc.">
        <title>Complete Genome Sequence of Halomonas sulfidaeris Strain Esulfide1 Isolated from a Metal Sulfide Rock at a Depth of 2,200 Meters, Obtained Using Nanopore Sequencing.</title>
        <authorList>
            <person name="Saito M."/>
            <person name="Nishigata A."/>
            <person name="Galipon J."/>
            <person name="Arakawa K."/>
        </authorList>
    </citation>
    <scope>NUCLEOTIDE SEQUENCE [LARGE SCALE GENOMIC DNA]</scope>
    <source>
        <strain evidence="3 4">ATCC BAA-803</strain>
        <plasmid evidence="4">pbaa-803-a dna</plasmid>
    </source>
</reference>
<dbReference type="CDD" id="cd04496">
    <property type="entry name" value="SSB_OBF"/>
    <property type="match status" value="1"/>
</dbReference>
<dbReference type="Proteomes" id="UP000320231">
    <property type="component" value="Plasmid pBAA-803-A"/>
</dbReference>
<dbReference type="Gene3D" id="2.40.50.140">
    <property type="entry name" value="Nucleic acid-binding proteins"/>
    <property type="match status" value="1"/>
</dbReference>
<keyword evidence="1 2" id="KW-0238">DNA-binding</keyword>
<dbReference type="KEGG" id="hsr:HSBAA_PA_2800"/>
<proteinExistence type="predicted"/>
<sequence length="131" mass="14631">MWGQTLQIGHIGEPEVRTNGNGKTYVRFGINMAKKVGDDPMWLNCILGGRFAEVMKDRLKRGQLVFVEGELSFRKADNGTVYTNLMVDTCRILRDPRSAGAAGDGDEGVEFPFDVLFTAPGLFLGLFMRRR</sequence>
<evidence type="ECO:0008006" key="5">
    <source>
        <dbReference type="Google" id="ProtNLM"/>
    </source>
</evidence>
<dbReference type="AlphaFoldDB" id="A0A455UIX4"/>
<dbReference type="InterPro" id="IPR012340">
    <property type="entry name" value="NA-bd_OB-fold"/>
</dbReference>
<organism evidence="3 4">
    <name type="scientific">Vreelandella sulfidaeris</name>
    <dbReference type="NCBI Taxonomy" id="115553"/>
    <lineage>
        <taxon>Bacteria</taxon>
        <taxon>Pseudomonadati</taxon>
        <taxon>Pseudomonadota</taxon>
        <taxon>Gammaproteobacteria</taxon>
        <taxon>Oceanospirillales</taxon>
        <taxon>Halomonadaceae</taxon>
        <taxon>Vreelandella</taxon>
    </lineage>
</organism>
<protein>
    <recommendedName>
        <fullName evidence="5">Single-stranded DNA-binding protein</fullName>
    </recommendedName>
</protein>
<evidence type="ECO:0000313" key="3">
    <source>
        <dbReference type="EMBL" id="BBI65677.1"/>
    </source>
</evidence>
<accession>A0A455UIX4</accession>
<dbReference type="InterPro" id="IPR000424">
    <property type="entry name" value="Primosome_PriB/ssb"/>
</dbReference>
<dbReference type="Pfam" id="PF00436">
    <property type="entry name" value="SSB"/>
    <property type="match status" value="1"/>
</dbReference>
<geneLocation type="plasmid" evidence="4">
    <name>pbaa-803-a dna</name>
</geneLocation>
<gene>
    <name evidence="3" type="ORF">HSBAA_PA_2800</name>
</gene>